<gene>
    <name evidence="1" type="ORF">RND81_05G036000</name>
</gene>
<evidence type="ECO:0000313" key="2">
    <source>
        <dbReference type="Proteomes" id="UP001443914"/>
    </source>
</evidence>
<sequence length="120" mass="14123">MSLLSVVRCCCMFRLSTVTAIVGVSYCLVLSGCNYSFLSPLLFFFCYLHEIYRNLVSSTHYVLVIWHMMDNFSHRHVFVSACLFFGKSRGWTKCPFEYRSKKIIAKTGHIRLNLRWVKYQ</sequence>
<name>A0AAW1KX43_SAPOF</name>
<keyword evidence="2" id="KW-1185">Reference proteome</keyword>
<reference evidence="1" key="1">
    <citation type="submission" date="2024-03" db="EMBL/GenBank/DDBJ databases">
        <title>WGS assembly of Saponaria officinalis var. Norfolk2.</title>
        <authorList>
            <person name="Jenkins J."/>
            <person name="Shu S."/>
            <person name="Grimwood J."/>
            <person name="Barry K."/>
            <person name="Goodstein D."/>
            <person name="Schmutz J."/>
            <person name="Leebens-Mack J."/>
            <person name="Osbourn A."/>
        </authorList>
    </citation>
    <scope>NUCLEOTIDE SEQUENCE [LARGE SCALE GENOMIC DNA]</scope>
    <source>
        <strain evidence="1">JIC</strain>
    </source>
</reference>
<protein>
    <submittedName>
        <fullName evidence="1">Uncharacterized protein</fullName>
    </submittedName>
</protein>
<dbReference type="EMBL" id="JBDFQZ010000005">
    <property type="protein sequence ID" value="KAK9723944.1"/>
    <property type="molecule type" value="Genomic_DNA"/>
</dbReference>
<evidence type="ECO:0000313" key="1">
    <source>
        <dbReference type="EMBL" id="KAK9723944.1"/>
    </source>
</evidence>
<organism evidence="1 2">
    <name type="scientific">Saponaria officinalis</name>
    <name type="common">Common soapwort</name>
    <name type="synonym">Lychnis saponaria</name>
    <dbReference type="NCBI Taxonomy" id="3572"/>
    <lineage>
        <taxon>Eukaryota</taxon>
        <taxon>Viridiplantae</taxon>
        <taxon>Streptophyta</taxon>
        <taxon>Embryophyta</taxon>
        <taxon>Tracheophyta</taxon>
        <taxon>Spermatophyta</taxon>
        <taxon>Magnoliopsida</taxon>
        <taxon>eudicotyledons</taxon>
        <taxon>Gunneridae</taxon>
        <taxon>Pentapetalae</taxon>
        <taxon>Caryophyllales</taxon>
        <taxon>Caryophyllaceae</taxon>
        <taxon>Caryophylleae</taxon>
        <taxon>Saponaria</taxon>
    </lineage>
</organism>
<proteinExistence type="predicted"/>
<dbReference type="Proteomes" id="UP001443914">
    <property type="component" value="Unassembled WGS sequence"/>
</dbReference>
<dbReference type="AlphaFoldDB" id="A0AAW1KX43"/>
<comment type="caution">
    <text evidence="1">The sequence shown here is derived from an EMBL/GenBank/DDBJ whole genome shotgun (WGS) entry which is preliminary data.</text>
</comment>
<accession>A0AAW1KX43</accession>